<dbReference type="InterPro" id="IPR002575">
    <property type="entry name" value="Aminoglycoside_PTrfase"/>
</dbReference>
<dbReference type="Proteomes" id="UP000191812">
    <property type="component" value="Unassembled WGS sequence"/>
</dbReference>
<dbReference type="Pfam" id="PF01636">
    <property type="entry name" value="APH"/>
    <property type="match status" value="1"/>
</dbReference>
<name>A0ABM9VKQ6_9HYPH</name>
<evidence type="ECO:0000313" key="2">
    <source>
        <dbReference type="EMBL" id="CUX55179.1"/>
    </source>
</evidence>
<dbReference type="SUPFAM" id="SSF56112">
    <property type="entry name" value="Protein kinase-like (PK-like)"/>
    <property type="match status" value="1"/>
</dbReference>
<protein>
    <submittedName>
        <fullName evidence="2">O antigen biosynthesis protein</fullName>
    </submittedName>
</protein>
<proteinExistence type="predicted"/>
<evidence type="ECO:0000259" key="1">
    <source>
        <dbReference type="Pfam" id="PF01636"/>
    </source>
</evidence>
<comment type="caution">
    <text evidence="2">The sequence shown here is derived from an EMBL/GenBank/DDBJ whole genome shotgun (WGS) entry which is preliminary data.</text>
</comment>
<keyword evidence="3" id="KW-1185">Reference proteome</keyword>
<evidence type="ECO:0000313" key="3">
    <source>
        <dbReference type="Proteomes" id="UP000191812"/>
    </source>
</evidence>
<dbReference type="Gene3D" id="3.90.1200.10">
    <property type="match status" value="1"/>
</dbReference>
<gene>
    <name evidence="2" type="ORF">AGR13a_Lc120138</name>
</gene>
<dbReference type="EMBL" id="FBWH01000038">
    <property type="protein sequence ID" value="CUX55179.1"/>
    <property type="molecule type" value="Genomic_DNA"/>
</dbReference>
<sequence>MSGLQRIFGAHLVKIEVVDGGTLGLCFTGELLGQKRFFKTYATPAGRSTLEREAAFLVATAGARVDAGLNSVTSGQETRTWLNMKVLQPGYPLHPEAVRDIVSCYERALSPIESGIAIPSSESFDLLLSEANAALATLSQERLISGRITEQVQNYLDLLLSSAPAWERQICHGDLSPANIRSDDIGPVVVDWEDAFWGVAGYDYLYWLTFFENRKWLLPEQLGHTCLGKKNEVAIMTAVILLKSLLSVRNGSYRANAISFDQRLTEVIKLDCDN</sequence>
<accession>A0ABM9VKQ6</accession>
<organism evidence="2 3">
    <name type="scientific">Agrobacterium genomosp. 13 str. CFBP 6927</name>
    <dbReference type="NCBI Taxonomy" id="1183428"/>
    <lineage>
        <taxon>Bacteria</taxon>
        <taxon>Pseudomonadati</taxon>
        <taxon>Pseudomonadota</taxon>
        <taxon>Alphaproteobacteria</taxon>
        <taxon>Hyphomicrobiales</taxon>
        <taxon>Rhizobiaceae</taxon>
        <taxon>Rhizobium/Agrobacterium group</taxon>
        <taxon>Agrobacterium</taxon>
        <taxon>Agrobacterium tumefaciens complex</taxon>
    </lineage>
</organism>
<reference evidence="2 3" key="1">
    <citation type="submission" date="2016-01" db="EMBL/GenBank/DDBJ databases">
        <authorList>
            <person name="Regsiter A."/>
            <person name="william w."/>
        </authorList>
    </citation>
    <scope>NUCLEOTIDE SEQUENCE [LARGE SCALE GENOMIC DNA]</scope>
    <source>
        <strain evidence="2 3">CFBP 6927</strain>
    </source>
</reference>
<dbReference type="InterPro" id="IPR011009">
    <property type="entry name" value="Kinase-like_dom_sf"/>
</dbReference>
<feature type="domain" description="Aminoglycoside phosphotransferase" evidence="1">
    <location>
        <begin position="147"/>
        <end position="212"/>
    </location>
</feature>